<dbReference type="eggNOG" id="COG0471">
    <property type="taxonomic scope" value="Bacteria"/>
</dbReference>
<protein>
    <submittedName>
        <fullName evidence="2">Putative transporter</fullName>
    </submittedName>
</protein>
<evidence type="ECO:0000313" key="2">
    <source>
        <dbReference type="EMBL" id="GAL07413.1"/>
    </source>
</evidence>
<dbReference type="EMBL" id="BBMN01000016">
    <property type="protein sequence ID" value="GAL07413.1"/>
    <property type="molecule type" value="Genomic_DNA"/>
</dbReference>
<accession>A0A090QYQ5</accession>
<proteinExistence type="predicted"/>
<organism evidence="2 3">
    <name type="scientific">Photobacterium aphoticum</name>
    <dbReference type="NCBI Taxonomy" id="754436"/>
    <lineage>
        <taxon>Bacteria</taxon>
        <taxon>Pseudomonadati</taxon>
        <taxon>Pseudomonadota</taxon>
        <taxon>Gammaproteobacteria</taxon>
        <taxon>Vibrionales</taxon>
        <taxon>Vibrionaceae</taxon>
        <taxon>Photobacterium</taxon>
    </lineage>
</organism>
<gene>
    <name evidence="2" type="ORF">JCM19237_3352</name>
</gene>
<evidence type="ECO:0000256" key="1">
    <source>
        <dbReference type="SAM" id="Phobius"/>
    </source>
</evidence>
<dbReference type="STRING" id="754436.JCM19237_3352"/>
<keyword evidence="1" id="KW-0472">Membrane</keyword>
<dbReference type="AlphaFoldDB" id="A0A090QYQ5"/>
<comment type="caution">
    <text evidence="2">The sequence shown here is derived from an EMBL/GenBank/DDBJ whole genome shotgun (WGS) entry which is preliminary data.</text>
</comment>
<name>A0A090QYQ5_9GAMM</name>
<keyword evidence="1" id="KW-1133">Transmembrane helix</keyword>
<feature type="transmembrane region" description="Helical" evidence="1">
    <location>
        <begin position="58"/>
        <end position="77"/>
    </location>
</feature>
<reference evidence="2 3" key="1">
    <citation type="journal article" date="2014" name="Genome Announc.">
        <title>Draft Genome Sequences of Two Vibrionaceae Species, Vibrio ponticus C121 and Photobacterium aphoticum C119, Isolated as Coral Reef Microbiota.</title>
        <authorList>
            <person name="Al-saari N."/>
            <person name="Meirelles P.M."/>
            <person name="Mino S."/>
            <person name="Suda W."/>
            <person name="Oshima K."/>
            <person name="Hattori M."/>
            <person name="Ohkuma M."/>
            <person name="Thompson F.L."/>
            <person name="Gomez-Gil B."/>
            <person name="Sawabe T."/>
            <person name="Sawabe T."/>
        </authorList>
    </citation>
    <scope>NUCLEOTIDE SEQUENCE [LARGE SCALE GENOMIC DNA]</scope>
    <source>
        <strain evidence="2 3">JCM 19237</strain>
    </source>
</reference>
<keyword evidence="1" id="KW-0812">Transmembrane</keyword>
<dbReference type="Proteomes" id="UP000029227">
    <property type="component" value="Unassembled WGS sequence"/>
</dbReference>
<sequence length="101" mass="11487">MKPVPEKLAGHCGVCDVRRNHPDVDDHLTARHEHLCGIHHSAGGIHLTGIMGKEELKLINWDVLWLVAGGIAIGLALDKPVWRRRWRTRWITTACRQSLWC</sequence>
<evidence type="ECO:0000313" key="3">
    <source>
        <dbReference type="Proteomes" id="UP000029227"/>
    </source>
</evidence>